<dbReference type="PANTHER" id="PTHR11733:SF240">
    <property type="entry name" value="GH14155P-RELATED"/>
    <property type="match status" value="1"/>
</dbReference>
<dbReference type="AlphaFoldDB" id="A0AAV4ESZ7"/>
<reference evidence="9 10" key="1">
    <citation type="journal article" date="2021" name="Elife">
        <title>Chloroplast acquisition without the gene transfer in kleptoplastic sea slugs, Plakobranchus ocellatus.</title>
        <authorList>
            <person name="Maeda T."/>
            <person name="Takahashi S."/>
            <person name="Yoshida T."/>
            <person name="Shimamura S."/>
            <person name="Takaki Y."/>
            <person name="Nagai Y."/>
            <person name="Toyoda A."/>
            <person name="Suzuki Y."/>
            <person name="Arimoto A."/>
            <person name="Ishii H."/>
            <person name="Satoh N."/>
            <person name="Nishiyama T."/>
            <person name="Hasebe M."/>
            <person name="Maruyama T."/>
            <person name="Minagawa J."/>
            <person name="Obokata J."/>
            <person name="Shigenobu S."/>
        </authorList>
    </citation>
    <scope>NUCLEOTIDE SEQUENCE [LARGE SCALE GENOMIC DNA]</scope>
</reference>
<evidence type="ECO:0000259" key="8">
    <source>
        <dbReference type="Pfam" id="PF05649"/>
    </source>
</evidence>
<dbReference type="InterPro" id="IPR024079">
    <property type="entry name" value="MetalloPept_cat_dom_sf"/>
</dbReference>
<protein>
    <submittedName>
        <fullName evidence="9">Endothelin-converting enzyme 1</fullName>
    </submittedName>
</protein>
<dbReference type="PRINTS" id="PR00786">
    <property type="entry name" value="NEPRILYSIN"/>
</dbReference>
<keyword evidence="4" id="KW-0378">Hydrolase</keyword>
<dbReference type="InterPro" id="IPR018497">
    <property type="entry name" value="Peptidase_M13_C"/>
</dbReference>
<dbReference type="PANTHER" id="PTHR11733">
    <property type="entry name" value="ZINC METALLOPROTEASE FAMILY M13 NEPRILYSIN-RELATED"/>
    <property type="match status" value="1"/>
</dbReference>
<feature type="domain" description="Peptidase M13 N-terminal" evidence="8">
    <location>
        <begin position="124"/>
        <end position="475"/>
    </location>
</feature>
<dbReference type="Proteomes" id="UP000762676">
    <property type="component" value="Unassembled WGS sequence"/>
</dbReference>
<keyword evidence="10" id="KW-1185">Reference proteome</keyword>
<dbReference type="CDD" id="cd08662">
    <property type="entry name" value="M13"/>
    <property type="match status" value="1"/>
</dbReference>
<name>A0AAV4ESZ7_9GAST</name>
<organism evidence="9 10">
    <name type="scientific">Elysia marginata</name>
    <dbReference type="NCBI Taxonomy" id="1093978"/>
    <lineage>
        <taxon>Eukaryota</taxon>
        <taxon>Metazoa</taxon>
        <taxon>Spiralia</taxon>
        <taxon>Lophotrochozoa</taxon>
        <taxon>Mollusca</taxon>
        <taxon>Gastropoda</taxon>
        <taxon>Heterobranchia</taxon>
        <taxon>Euthyneura</taxon>
        <taxon>Panpulmonata</taxon>
        <taxon>Sacoglossa</taxon>
        <taxon>Placobranchoidea</taxon>
        <taxon>Plakobranchidae</taxon>
        <taxon>Elysia</taxon>
    </lineage>
</organism>
<evidence type="ECO:0000313" key="10">
    <source>
        <dbReference type="Proteomes" id="UP000762676"/>
    </source>
</evidence>
<evidence type="ECO:0000256" key="1">
    <source>
        <dbReference type="ARBA" id="ARBA00001947"/>
    </source>
</evidence>
<proteinExistence type="predicted"/>
<comment type="cofactor">
    <cofactor evidence="1">
        <name>Zn(2+)</name>
        <dbReference type="ChEBI" id="CHEBI:29105"/>
    </cofactor>
</comment>
<evidence type="ECO:0000256" key="3">
    <source>
        <dbReference type="ARBA" id="ARBA00022723"/>
    </source>
</evidence>
<evidence type="ECO:0000313" key="9">
    <source>
        <dbReference type="EMBL" id="GFR64123.1"/>
    </source>
</evidence>
<dbReference type="Gene3D" id="3.40.390.10">
    <property type="entry name" value="Collagenase (Catalytic Domain)"/>
    <property type="match status" value="1"/>
</dbReference>
<dbReference type="EMBL" id="BMAT01010972">
    <property type="protein sequence ID" value="GFR64123.1"/>
    <property type="molecule type" value="Genomic_DNA"/>
</dbReference>
<comment type="caution">
    <text evidence="9">The sequence shown here is derived from an EMBL/GenBank/DDBJ whole genome shotgun (WGS) entry which is preliminary data.</text>
</comment>
<sequence>MDESVDPCNNFYEYACGTWVKREALSPTEQKKDTFTIVEDDVNLHLRYLLEEKVGPDDPAYKAQPRNFYKGCMNLARIAERGEKPFLEFLATVGEFPALDPDWNETQSDFSLEDTIVRLAKLDLLEEKVGPDDPAYKAQPRNFYKGCMNLGRIAERGEKPFLEFLATVGEFPALDPEWNETQSDFSLEDTIVRLAKLGETPLFSIKIDRDVKNPEANRLYMGDAVLSVQSQGYYTVKDAADTPIFQQRKKWLVDTLVLLGADQDTAESDVASIINFEIALANSMRDPVEKENEQSKYNPTNPKQLKVEYPYLNWLKVFQGIGSNPDGGSVLIDDDERIINQELDYFEKLGLLLQDTDKRVVANYLMSNLLKYTAWLGTEFTNIYDIYRKDTMDVSGSERWKLCIKQATTIFPEAVSRLFIEEHFKKDAKDKVDDMVADLRKAFKDLIISNIWMSVETKQKAEEKLNRMSTKVGYPEYIMDDERINDLYADIPTDDYNYLETMVAHRKFQALQKLQNVRKKPDRQEWTRIFPASVESGYYHLANELTFPAAFLQPPLFSPEYPSSMNYAGAGMWFGRDLTQGFGVRGSRYDGDGYINPWWSDKDKEGYESQSTCFVDQYGCYKWEGNSIDGEMTLAENVADNGGLRQSYRAYRALIKRQGVEEQRLPGLDLNHNQIFFLSFAQTWCAKIRDEIKESIVEDGPHSPHPYRVYGALQNSKEFAEAFKCPAGSRMNPMRKCIMF</sequence>
<keyword evidence="6" id="KW-0482">Metalloprotease</keyword>
<dbReference type="InterPro" id="IPR008753">
    <property type="entry name" value="Peptidase_M13_N"/>
</dbReference>
<dbReference type="Pfam" id="PF01431">
    <property type="entry name" value="Peptidase_M13"/>
    <property type="match status" value="1"/>
</dbReference>
<dbReference type="GO" id="GO:0004222">
    <property type="term" value="F:metalloendopeptidase activity"/>
    <property type="evidence" value="ECO:0007669"/>
    <property type="project" value="InterPro"/>
</dbReference>
<keyword evidence="2" id="KW-0645">Protease</keyword>
<dbReference type="Pfam" id="PF05649">
    <property type="entry name" value="Peptidase_M13_N"/>
    <property type="match status" value="1"/>
</dbReference>
<dbReference type="GO" id="GO:0046872">
    <property type="term" value="F:metal ion binding"/>
    <property type="evidence" value="ECO:0007669"/>
    <property type="project" value="UniProtKB-KW"/>
</dbReference>
<gene>
    <name evidence="9" type="ORF">ElyMa_005498300</name>
</gene>
<dbReference type="PROSITE" id="PS51885">
    <property type="entry name" value="NEPRILYSIN"/>
    <property type="match status" value="1"/>
</dbReference>
<evidence type="ECO:0000256" key="2">
    <source>
        <dbReference type="ARBA" id="ARBA00022670"/>
    </source>
</evidence>
<keyword evidence="5" id="KW-0862">Zinc</keyword>
<dbReference type="SUPFAM" id="SSF55486">
    <property type="entry name" value="Metalloproteases ('zincins'), catalytic domain"/>
    <property type="match status" value="2"/>
</dbReference>
<evidence type="ECO:0000256" key="4">
    <source>
        <dbReference type="ARBA" id="ARBA00022801"/>
    </source>
</evidence>
<keyword evidence="3" id="KW-0479">Metal-binding</keyword>
<accession>A0AAV4ESZ7</accession>
<feature type="domain" description="Peptidase M13 C-terminal" evidence="7">
    <location>
        <begin position="538"/>
        <end position="737"/>
    </location>
</feature>
<dbReference type="InterPro" id="IPR042089">
    <property type="entry name" value="Peptidase_M13_dom_2"/>
</dbReference>
<dbReference type="Gene3D" id="1.10.1380.10">
    <property type="entry name" value="Neutral endopeptidase , domain2"/>
    <property type="match status" value="2"/>
</dbReference>
<evidence type="ECO:0000259" key="7">
    <source>
        <dbReference type="Pfam" id="PF01431"/>
    </source>
</evidence>
<dbReference type="GO" id="GO:0016485">
    <property type="term" value="P:protein processing"/>
    <property type="evidence" value="ECO:0007669"/>
    <property type="project" value="TreeGrafter"/>
</dbReference>
<dbReference type="GO" id="GO:0005886">
    <property type="term" value="C:plasma membrane"/>
    <property type="evidence" value="ECO:0007669"/>
    <property type="project" value="TreeGrafter"/>
</dbReference>
<evidence type="ECO:0000256" key="5">
    <source>
        <dbReference type="ARBA" id="ARBA00022833"/>
    </source>
</evidence>
<evidence type="ECO:0000256" key="6">
    <source>
        <dbReference type="ARBA" id="ARBA00023049"/>
    </source>
</evidence>
<dbReference type="InterPro" id="IPR000718">
    <property type="entry name" value="Peptidase_M13"/>
</dbReference>